<dbReference type="InterPro" id="IPR029046">
    <property type="entry name" value="LolA/LolB/LppX"/>
</dbReference>
<dbReference type="EMBL" id="UINC01007694">
    <property type="protein sequence ID" value="SVA34633.1"/>
    <property type="molecule type" value="Genomic_DNA"/>
</dbReference>
<evidence type="ECO:0000313" key="2">
    <source>
        <dbReference type="EMBL" id="SVA34633.1"/>
    </source>
</evidence>
<keyword evidence="1" id="KW-0472">Membrane</keyword>
<feature type="transmembrane region" description="Helical" evidence="1">
    <location>
        <begin position="12"/>
        <end position="28"/>
    </location>
</feature>
<accession>A0A381V5T6</accession>
<organism evidence="2">
    <name type="scientific">marine metagenome</name>
    <dbReference type="NCBI Taxonomy" id="408172"/>
    <lineage>
        <taxon>unclassified sequences</taxon>
        <taxon>metagenomes</taxon>
        <taxon>ecological metagenomes</taxon>
    </lineage>
</organism>
<name>A0A381V5T6_9ZZZZ</name>
<proteinExistence type="predicted"/>
<keyword evidence="1" id="KW-0812">Transmembrane</keyword>
<dbReference type="PROSITE" id="PS51257">
    <property type="entry name" value="PROKAR_LIPOPROTEIN"/>
    <property type="match status" value="1"/>
</dbReference>
<evidence type="ECO:0008006" key="3">
    <source>
        <dbReference type="Google" id="ProtNLM"/>
    </source>
</evidence>
<protein>
    <recommendedName>
        <fullName evidence="3">LppX_LprAFG lipoprotein</fullName>
    </recommendedName>
</protein>
<dbReference type="SUPFAM" id="SSF89392">
    <property type="entry name" value="Prokaryotic lipoproteins and lipoprotein localization factors"/>
    <property type="match status" value="1"/>
</dbReference>
<dbReference type="Gene3D" id="2.50.20.20">
    <property type="match status" value="1"/>
</dbReference>
<keyword evidence="1" id="KW-1133">Transmembrane helix</keyword>
<sequence length="244" mass="27199">MKSSRRIRQEWFIPIIFSLPFVVLATISCRGTEMSYDQIQLSPTPINASVIVDSSRASMADLKSFQFDLSHRKGAGSPMEGFLLVEAVGLVEKPNMISVKATMLLGNITTKGGVVAIDKKTFILNPLTKRWERVESDVGLLNFFDPQEGIASIMDSILDPQLIESNDNNYIIRGEIPAPSLSPILGETTDNNVTVEISISRDFYLLTKVKVTGRLNKLDEDGLVRIIEISKFNQPFYITEPETE</sequence>
<gene>
    <name evidence="2" type="ORF">METZ01_LOCUS87487</name>
</gene>
<reference evidence="2" key="1">
    <citation type="submission" date="2018-05" db="EMBL/GenBank/DDBJ databases">
        <authorList>
            <person name="Lanie J.A."/>
            <person name="Ng W.-L."/>
            <person name="Kazmierczak K.M."/>
            <person name="Andrzejewski T.M."/>
            <person name="Davidsen T.M."/>
            <person name="Wayne K.J."/>
            <person name="Tettelin H."/>
            <person name="Glass J.I."/>
            <person name="Rusch D."/>
            <person name="Podicherti R."/>
            <person name="Tsui H.-C.T."/>
            <person name="Winkler M.E."/>
        </authorList>
    </citation>
    <scope>NUCLEOTIDE SEQUENCE</scope>
</reference>
<dbReference type="AlphaFoldDB" id="A0A381V5T6"/>
<evidence type="ECO:0000256" key="1">
    <source>
        <dbReference type="SAM" id="Phobius"/>
    </source>
</evidence>